<dbReference type="Pfam" id="PF02668">
    <property type="entry name" value="TauD"/>
    <property type="match status" value="1"/>
</dbReference>
<proteinExistence type="predicted"/>
<dbReference type="InterPro" id="IPR003819">
    <property type="entry name" value="TauD/TfdA-like"/>
</dbReference>
<evidence type="ECO:0000256" key="2">
    <source>
        <dbReference type="ARBA" id="ARBA00023194"/>
    </source>
</evidence>
<dbReference type="GO" id="GO:0016491">
    <property type="term" value="F:oxidoreductase activity"/>
    <property type="evidence" value="ECO:0007669"/>
    <property type="project" value="UniProtKB-KW"/>
</dbReference>
<feature type="domain" description="TauD/TfdA-like" evidence="3">
    <location>
        <begin position="76"/>
        <end position="296"/>
    </location>
</feature>
<evidence type="ECO:0000256" key="1">
    <source>
        <dbReference type="ARBA" id="ARBA00023002"/>
    </source>
</evidence>
<keyword evidence="2" id="KW-0045">Antibiotic biosynthesis</keyword>
<evidence type="ECO:0000313" key="4">
    <source>
        <dbReference type="EMBL" id="VAW82658.1"/>
    </source>
</evidence>
<dbReference type="PANTHER" id="PTHR10696:SF56">
    <property type="entry name" value="TAUD_TFDA-LIKE DOMAIN-CONTAINING PROTEIN"/>
    <property type="match status" value="1"/>
</dbReference>
<dbReference type="InterPro" id="IPR050411">
    <property type="entry name" value="AlphaKG_dependent_hydroxylases"/>
</dbReference>
<dbReference type="AlphaFoldDB" id="A0A3B0YP84"/>
<dbReference type="SUPFAM" id="SSF51197">
    <property type="entry name" value="Clavaminate synthase-like"/>
    <property type="match status" value="1"/>
</dbReference>
<name>A0A3B0YP84_9ZZZZ</name>
<gene>
    <name evidence="4" type="ORF">MNBD_GAMMA13-1456</name>
</gene>
<dbReference type="GO" id="GO:0017000">
    <property type="term" value="P:antibiotic biosynthetic process"/>
    <property type="evidence" value="ECO:0007669"/>
    <property type="project" value="UniProtKB-KW"/>
</dbReference>
<organism evidence="4">
    <name type="scientific">hydrothermal vent metagenome</name>
    <dbReference type="NCBI Taxonomy" id="652676"/>
    <lineage>
        <taxon>unclassified sequences</taxon>
        <taxon>metagenomes</taxon>
        <taxon>ecological metagenomes</taxon>
    </lineage>
</organism>
<dbReference type="InterPro" id="IPR042098">
    <property type="entry name" value="TauD-like_sf"/>
</dbReference>
<dbReference type="Gene3D" id="3.60.130.10">
    <property type="entry name" value="Clavaminate synthase-like"/>
    <property type="match status" value="1"/>
</dbReference>
<reference evidence="4" key="1">
    <citation type="submission" date="2018-06" db="EMBL/GenBank/DDBJ databases">
        <authorList>
            <person name="Zhirakovskaya E."/>
        </authorList>
    </citation>
    <scope>NUCLEOTIDE SEQUENCE</scope>
</reference>
<protein>
    <recommendedName>
        <fullName evidence="3">TauD/TfdA-like domain-containing protein</fullName>
    </recommendedName>
</protein>
<dbReference type="PANTHER" id="PTHR10696">
    <property type="entry name" value="GAMMA-BUTYROBETAINE HYDROXYLASE-RELATED"/>
    <property type="match status" value="1"/>
</dbReference>
<sequence>MVTRRQISADTEVISPFDLDADIAYRVWRERKLGIMPIQADAMLLELDDAACLSATERSAILGRLASTNMMIYQLRDSTSQSKRLIRQLGYQLGLERLDNNLCADEDGITSLKVVKKRSEGEYIPYTNKRLNWHTDGYYNHPDAQIRGVILHCVQPAQSGGENAFIDHEIAYIQLRDECSDYIRALMAPDAMIIPANIQKGREIRPPQSGPVFSVDADGYLHMRYSARTRNIVWKADATTQAAAECLLNLFQADSPYIFRHRLAAGQGVISNNVLHCRTEFSHDSGNNQGRLLYRARYFDRVADISLGR</sequence>
<evidence type="ECO:0000259" key="3">
    <source>
        <dbReference type="Pfam" id="PF02668"/>
    </source>
</evidence>
<dbReference type="EMBL" id="UOFK01000328">
    <property type="protein sequence ID" value="VAW82658.1"/>
    <property type="molecule type" value="Genomic_DNA"/>
</dbReference>
<accession>A0A3B0YP84</accession>
<keyword evidence="1" id="KW-0560">Oxidoreductase</keyword>